<feature type="chain" id="PRO_5045584728" evidence="2">
    <location>
        <begin position="21"/>
        <end position="316"/>
    </location>
</feature>
<proteinExistence type="inferred from homology"/>
<dbReference type="InterPro" id="IPR042100">
    <property type="entry name" value="Bug_dom1"/>
</dbReference>
<sequence>MLTRRTLPVAALLLSAPALRAQGRTIRLVIPFGAGGITDLVARILAERASVELGVTIVAENRAGANGNIAGEYVARAAPDGTTLLMASLAMFAVNPVIYPRMTYDPLTDFAPVALAASTPHVVVAHPGSVPVGFGAMLAAARARPEALSWGTAGAGSSPHLTQILLQSLSGTRFLPVHFRSGAASVQSVIAGQVALTAEATPIVAEHVRAGTLAALAVASSERLALLPDVPTAAEAGLPGLENGSTSAIVAPRGTPDAVLARLAEGFRAAMAAPETRARLSQQGTIPLGGTGAEFTGLITREVARWRPLLAGIQPG</sequence>
<keyword evidence="2" id="KW-0732">Signal</keyword>
<dbReference type="CDD" id="cd07012">
    <property type="entry name" value="PBP2_Bug_TTT"/>
    <property type="match status" value="1"/>
</dbReference>
<dbReference type="PIRSF" id="PIRSF017082">
    <property type="entry name" value="YflP"/>
    <property type="match status" value="1"/>
</dbReference>
<gene>
    <name evidence="3" type="ORF">R9Z33_18190</name>
</gene>
<comment type="similarity">
    <text evidence="1">Belongs to the UPF0065 (bug) family.</text>
</comment>
<dbReference type="Gene3D" id="3.40.190.150">
    <property type="entry name" value="Bordetella uptake gene, domain 1"/>
    <property type="match status" value="1"/>
</dbReference>
<dbReference type="Proteomes" id="UP001305521">
    <property type="component" value="Chromosome"/>
</dbReference>
<dbReference type="Gene3D" id="3.40.190.10">
    <property type="entry name" value="Periplasmic binding protein-like II"/>
    <property type="match status" value="1"/>
</dbReference>
<dbReference type="RefSeq" id="WP_318647977.1">
    <property type="nucleotide sequence ID" value="NZ_CP137852.1"/>
</dbReference>
<dbReference type="Pfam" id="PF03401">
    <property type="entry name" value="TctC"/>
    <property type="match status" value="1"/>
</dbReference>
<evidence type="ECO:0000256" key="2">
    <source>
        <dbReference type="SAM" id="SignalP"/>
    </source>
</evidence>
<dbReference type="EMBL" id="CP137852">
    <property type="protein sequence ID" value="WPB84020.1"/>
    <property type="molecule type" value="Genomic_DNA"/>
</dbReference>
<dbReference type="PANTHER" id="PTHR42928">
    <property type="entry name" value="TRICARBOXYLATE-BINDING PROTEIN"/>
    <property type="match status" value="1"/>
</dbReference>
<evidence type="ECO:0000313" key="4">
    <source>
        <dbReference type="Proteomes" id="UP001305521"/>
    </source>
</evidence>
<evidence type="ECO:0000256" key="1">
    <source>
        <dbReference type="ARBA" id="ARBA00006987"/>
    </source>
</evidence>
<accession>A0ABZ0PEI0</accession>
<evidence type="ECO:0000313" key="3">
    <source>
        <dbReference type="EMBL" id="WPB84020.1"/>
    </source>
</evidence>
<name>A0ABZ0PEI0_9PROT</name>
<dbReference type="PANTHER" id="PTHR42928:SF5">
    <property type="entry name" value="BLR1237 PROTEIN"/>
    <property type="match status" value="1"/>
</dbReference>
<reference evidence="3 4" key="1">
    <citation type="submission" date="2023-11" db="EMBL/GenBank/DDBJ databases">
        <title>Arctic aerobic anoxygenic photoheterotroph Sediminicoccus rosea KRV36 adapts its photosynthesis to long days of polar summer.</title>
        <authorList>
            <person name="Tomasch J."/>
            <person name="Kopejtka K."/>
            <person name="Bily T."/>
            <person name="Gardiner A.T."/>
            <person name="Gardian Z."/>
            <person name="Shivaramu S."/>
            <person name="Koblizek M."/>
            <person name="Engelhardt F."/>
            <person name="Kaftan D."/>
        </authorList>
    </citation>
    <scope>NUCLEOTIDE SEQUENCE [LARGE SCALE GENOMIC DNA]</scope>
    <source>
        <strain evidence="3 4">R-30</strain>
    </source>
</reference>
<keyword evidence="4" id="KW-1185">Reference proteome</keyword>
<feature type="signal peptide" evidence="2">
    <location>
        <begin position="1"/>
        <end position="20"/>
    </location>
</feature>
<dbReference type="InterPro" id="IPR005064">
    <property type="entry name" value="BUG"/>
</dbReference>
<protein>
    <submittedName>
        <fullName evidence="3">Tripartite tricarboxylate transporter substrate binding protein</fullName>
    </submittedName>
</protein>
<organism evidence="3 4">
    <name type="scientific">Sediminicoccus rosea</name>
    <dbReference type="NCBI Taxonomy" id="1225128"/>
    <lineage>
        <taxon>Bacteria</taxon>
        <taxon>Pseudomonadati</taxon>
        <taxon>Pseudomonadota</taxon>
        <taxon>Alphaproteobacteria</taxon>
        <taxon>Acetobacterales</taxon>
        <taxon>Roseomonadaceae</taxon>
        <taxon>Sediminicoccus</taxon>
    </lineage>
</organism>